<protein>
    <recommendedName>
        <fullName evidence="1">Filamentation induced by cAMP protein Fic-like C-terminal domain-containing protein</fullName>
    </recommendedName>
</protein>
<reference evidence="2" key="1">
    <citation type="submission" date="2021-11" db="EMBL/GenBank/DDBJ databases">
        <title>Isoprene-degrading acetogen.</title>
        <authorList>
            <person name="Yang Y."/>
            <person name="Jin H."/>
            <person name="Yan J."/>
        </authorList>
    </citation>
    <scope>NUCLEOTIDE SEQUENCE</scope>
    <source>
        <strain evidence="2">Berkeley</strain>
    </source>
</reference>
<dbReference type="EMBL" id="CP087994">
    <property type="protein sequence ID" value="UYO64435.1"/>
    <property type="molecule type" value="Genomic_DNA"/>
</dbReference>
<evidence type="ECO:0000313" key="2">
    <source>
        <dbReference type="EMBL" id="UYO64435.1"/>
    </source>
</evidence>
<feature type="domain" description="Filamentation induced by cAMP protein Fic-like C-terminal" evidence="1">
    <location>
        <begin position="2"/>
        <end position="54"/>
    </location>
</feature>
<accession>A0ABY6HIV5</accession>
<dbReference type="InterPro" id="IPR049514">
    <property type="entry name" value="Fic-like_C"/>
</dbReference>
<evidence type="ECO:0000259" key="1">
    <source>
        <dbReference type="Pfam" id="PF21247"/>
    </source>
</evidence>
<organism evidence="2 3">
    <name type="scientific">Acetobacterium wieringae</name>
    <dbReference type="NCBI Taxonomy" id="52694"/>
    <lineage>
        <taxon>Bacteria</taxon>
        <taxon>Bacillati</taxon>
        <taxon>Bacillota</taxon>
        <taxon>Clostridia</taxon>
        <taxon>Eubacteriales</taxon>
        <taxon>Eubacteriaceae</taxon>
        <taxon>Acetobacterium</taxon>
    </lineage>
</organism>
<evidence type="ECO:0000313" key="3">
    <source>
        <dbReference type="Proteomes" id="UP001163550"/>
    </source>
</evidence>
<dbReference type="Proteomes" id="UP001163550">
    <property type="component" value="Chromosome"/>
</dbReference>
<name>A0ABY6HIV5_9FIRM</name>
<dbReference type="Pfam" id="PF21247">
    <property type="entry name" value="Fic-like_C"/>
    <property type="match status" value="1"/>
</dbReference>
<proteinExistence type="predicted"/>
<sequence length="59" mass="6866">MIGNDAYSTKELMEILGLRHRQTFRDNYLLPAMEKGLIEMTIPAKPNSSKQKIRKVKNF</sequence>
<keyword evidence="3" id="KW-1185">Reference proteome</keyword>
<gene>
    <name evidence="2" type="ORF">LNN31_08430</name>
</gene>